<organism evidence="1 2">
    <name type="scientific">Onchocerca volvulus</name>
    <dbReference type="NCBI Taxonomy" id="6282"/>
    <lineage>
        <taxon>Eukaryota</taxon>
        <taxon>Metazoa</taxon>
        <taxon>Ecdysozoa</taxon>
        <taxon>Nematoda</taxon>
        <taxon>Chromadorea</taxon>
        <taxon>Rhabditida</taxon>
        <taxon>Spirurina</taxon>
        <taxon>Spiruromorpha</taxon>
        <taxon>Filarioidea</taxon>
        <taxon>Onchocercidae</taxon>
        <taxon>Onchocerca</taxon>
    </lineage>
</organism>
<name>A0A8R1XPU3_ONCVO</name>
<reference evidence="1" key="2">
    <citation type="submission" date="2022-06" db="UniProtKB">
        <authorList>
            <consortium name="EnsemblMetazoa"/>
        </authorList>
    </citation>
    <scope>IDENTIFICATION</scope>
</reference>
<dbReference type="AlphaFoldDB" id="A0A8R1XPU3"/>
<dbReference type="EnsemblMetazoa" id="OVOC11403.1">
    <property type="protein sequence ID" value="OVOC11403.1"/>
    <property type="gene ID" value="WBGene00248212"/>
</dbReference>
<sequence>MKVAIIDITQLTSKLPVRKPQLNLYFKHYVCHPSFTNTKLFCCLAELHCSSGVTSSSIKYCKQLSGCQSNEECEEILNMDGNFIIKYISAARNSSKNNTLLRSGTFLTDVIRASCTSRANCLDDYEYSNLAATNEYACCKGKKKLMQICPDNRFICCSPTVFVQVQKMAQIKPNEKIVRFDKKLLQTVSDDLTIYNYARIA</sequence>
<evidence type="ECO:0000313" key="1">
    <source>
        <dbReference type="EnsemblMetazoa" id="OVOC11403.1"/>
    </source>
</evidence>
<dbReference type="EMBL" id="CMVM020000358">
    <property type="status" value="NOT_ANNOTATED_CDS"/>
    <property type="molecule type" value="Genomic_DNA"/>
</dbReference>
<reference evidence="2" key="1">
    <citation type="submission" date="2013-10" db="EMBL/GenBank/DDBJ databases">
        <title>Genome sequencing of Onchocerca volvulus.</title>
        <authorList>
            <person name="Cotton J."/>
            <person name="Tsai J."/>
            <person name="Stanley E."/>
            <person name="Tracey A."/>
            <person name="Holroyd N."/>
            <person name="Lustigman S."/>
            <person name="Berriman M."/>
        </authorList>
    </citation>
    <scope>NUCLEOTIDE SEQUENCE</scope>
</reference>
<dbReference type="Proteomes" id="UP000024404">
    <property type="component" value="Unassembled WGS sequence"/>
</dbReference>
<protein>
    <submittedName>
        <fullName evidence="1">Uncharacterized protein</fullName>
    </submittedName>
</protein>
<evidence type="ECO:0000313" key="2">
    <source>
        <dbReference type="Proteomes" id="UP000024404"/>
    </source>
</evidence>
<proteinExistence type="predicted"/>
<keyword evidence="2" id="KW-1185">Reference proteome</keyword>
<accession>A0A8R1XPU3</accession>